<dbReference type="InterPro" id="IPR050553">
    <property type="entry name" value="Thioredoxin_ResA/DsbE_sf"/>
</dbReference>
<dbReference type="Pfam" id="PF00578">
    <property type="entry name" value="AhpC-TSA"/>
    <property type="match status" value="1"/>
</dbReference>
<dbReference type="GO" id="GO:0015036">
    <property type="term" value="F:disulfide oxidoreductase activity"/>
    <property type="evidence" value="ECO:0007669"/>
    <property type="project" value="UniProtKB-ARBA"/>
</dbReference>
<evidence type="ECO:0000313" key="3">
    <source>
        <dbReference type="EMBL" id="PWG64912.1"/>
    </source>
</evidence>
<evidence type="ECO:0000259" key="2">
    <source>
        <dbReference type="PROSITE" id="PS51352"/>
    </source>
</evidence>
<dbReference type="PROSITE" id="PS51352">
    <property type="entry name" value="THIOREDOXIN_2"/>
    <property type="match status" value="1"/>
</dbReference>
<dbReference type="Gene3D" id="3.40.30.10">
    <property type="entry name" value="Glutaredoxin"/>
    <property type="match status" value="1"/>
</dbReference>
<keyword evidence="1" id="KW-0676">Redox-active center</keyword>
<name>A0A2U2N745_9GAMM</name>
<dbReference type="AlphaFoldDB" id="A0A2U2N745"/>
<reference evidence="3 4" key="1">
    <citation type="submission" date="2018-05" db="EMBL/GenBank/DDBJ databases">
        <title>Spiribacter halobius sp. nov., a moderately halophilic bacterium isolated from marine solar saltern.</title>
        <authorList>
            <person name="Zheng W.-S."/>
            <person name="Lu D.-C."/>
            <person name="Du Z.-J."/>
        </authorList>
    </citation>
    <scope>NUCLEOTIDE SEQUENCE [LARGE SCALE GENOMIC DNA]</scope>
    <source>
        <strain evidence="3 4">E85</strain>
    </source>
</reference>
<dbReference type="EMBL" id="QFFI01000004">
    <property type="protein sequence ID" value="PWG64912.1"/>
    <property type="molecule type" value="Genomic_DNA"/>
</dbReference>
<sequence>MSSGLRLALLVLLAAVLGAGGGIGGVYWYQQAQQPETVQRPAFSLPDLAGDTRSITEWDGRIVVLNFWATWCAPCREEIPLFTELQARYGDEGVQFLGVAIDRREAITEYLDRVEMGYPTLYGMQAAMDVAASYDNHAGTLPYTVIIDRDGDIRHYFRGQVHREDLQPILAELVRSG</sequence>
<accession>A0A2U2N745</accession>
<gene>
    <name evidence="3" type="ORF">DEM34_03710</name>
</gene>
<dbReference type="PANTHER" id="PTHR42852:SF13">
    <property type="entry name" value="PROTEIN DIPZ"/>
    <property type="match status" value="1"/>
</dbReference>
<evidence type="ECO:0000313" key="4">
    <source>
        <dbReference type="Proteomes" id="UP000245474"/>
    </source>
</evidence>
<evidence type="ECO:0000256" key="1">
    <source>
        <dbReference type="ARBA" id="ARBA00023284"/>
    </source>
</evidence>
<dbReference type="CDD" id="cd02966">
    <property type="entry name" value="TlpA_like_family"/>
    <property type="match status" value="1"/>
</dbReference>
<dbReference type="InterPro" id="IPR000866">
    <property type="entry name" value="AhpC/TSA"/>
</dbReference>
<organism evidence="3 4">
    <name type="scientific">Sediminicurvatus halobius</name>
    <dbReference type="NCBI Taxonomy" id="2182432"/>
    <lineage>
        <taxon>Bacteria</taxon>
        <taxon>Pseudomonadati</taxon>
        <taxon>Pseudomonadota</taxon>
        <taxon>Gammaproteobacteria</taxon>
        <taxon>Chromatiales</taxon>
        <taxon>Ectothiorhodospiraceae</taxon>
        <taxon>Sediminicurvatus</taxon>
    </lineage>
</organism>
<dbReference type="InterPro" id="IPR036249">
    <property type="entry name" value="Thioredoxin-like_sf"/>
</dbReference>
<dbReference type="OrthoDB" id="9788279at2"/>
<proteinExistence type="predicted"/>
<dbReference type="PROSITE" id="PS00194">
    <property type="entry name" value="THIOREDOXIN_1"/>
    <property type="match status" value="1"/>
</dbReference>
<comment type="caution">
    <text evidence="3">The sequence shown here is derived from an EMBL/GenBank/DDBJ whole genome shotgun (WGS) entry which is preliminary data.</text>
</comment>
<dbReference type="GO" id="GO:0016209">
    <property type="term" value="F:antioxidant activity"/>
    <property type="evidence" value="ECO:0007669"/>
    <property type="project" value="InterPro"/>
</dbReference>
<dbReference type="InterPro" id="IPR017937">
    <property type="entry name" value="Thioredoxin_CS"/>
</dbReference>
<feature type="domain" description="Thioredoxin" evidence="2">
    <location>
        <begin position="34"/>
        <end position="175"/>
    </location>
</feature>
<dbReference type="SUPFAM" id="SSF52833">
    <property type="entry name" value="Thioredoxin-like"/>
    <property type="match status" value="1"/>
</dbReference>
<dbReference type="PANTHER" id="PTHR42852">
    <property type="entry name" value="THIOL:DISULFIDE INTERCHANGE PROTEIN DSBE"/>
    <property type="match status" value="1"/>
</dbReference>
<keyword evidence="4" id="KW-1185">Reference proteome</keyword>
<dbReference type="InterPro" id="IPR013766">
    <property type="entry name" value="Thioredoxin_domain"/>
</dbReference>
<dbReference type="RefSeq" id="WP_109676387.1">
    <property type="nucleotide sequence ID" value="NZ_CP086615.1"/>
</dbReference>
<protein>
    <submittedName>
        <fullName evidence="3">Redoxin</fullName>
    </submittedName>
</protein>
<dbReference type="Proteomes" id="UP000245474">
    <property type="component" value="Unassembled WGS sequence"/>
</dbReference>